<reference evidence="1 2" key="1">
    <citation type="journal article" date="2015" name="Genome Announc.">
        <title>Draft Genome Sequence of Filamentous Marine Cyanobacterium Lyngbya confervoides Strain BDU141951.</title>
        <authorList>
            <person name="Chandrababunaidu M.M."/>
            <person name="Sen D."/>
            <person name="Tripathy S."/>
        </authorList>
    </citation>
    <scope>NUCLEOTIDE SEQUENCE [LARGE SCALE GENOMIC DNA]</scope>
    <source>
        <strain evidence="1 2">BDU141951</strain>
    </source>
</reference>
<dbReference type="EMBL" id="JTHE03000042">
    <property type="protein sequence ID" value="MCM1982533.1"/>
    <property type="molecule type" value="Genomic_DNA"/>
</dbReference>
<protein>
    <submittedName>
        <fullName evidence="1">Uncharacterized protein</fullName>
    </submittedName>
</protein>
<proteinExistence type="predicted"/>
<sequence>MGHGVILALLLLLGWGGGHWFIHNGTIQGVPTTIILKFLTDEVARDAYFSDHKDLLHQRLNELGIEEEIKDFYRPTIPDEAELDQYIHQLLYDRTGYVGRSYKVVNQQLVLKTRLDQSFPRWFSLAYQAGIVVGSKEDNGHWIVITPDGEWIPYPAMATLYPPKTLRRMIRQKSRSDL</sequence>
<gene>
    <name evidence="1" type="ORF">QQ91_0006805</name>
</gene>
<evidence type="ECO:0000313" key="2">
    <source>
        <dbReference type="Proteomes" id="UP000031561"/>
    </source>
</evidence>
<evidence type="ECO:0000313" key="1">
    <source>
        <dbReference type="EMBL" id="MCM1982533.1"/>
    </source>
</evidence>
<accession>A0ABD4T1K8</accession>
<comment type="caution">
    <text evidence="1">The sequence shown here is derived from an EMBL/GenBank/DDBJ whole genome shotgun (WGS) entry which is preliminary data.</text>
</comment>
<organism evidence="1 2">
    <name type="scientific">Lyngbya confervoides BDU141951</name>
    <dbReference type="NCBI Taxonomy" id="1574623"/>
    <lineage>
        <taxon>Bacteria</taxon>
        <taxon>Bacillati</taxon>
        <taxon>Cyanobacteriota</taxon>
        <taxon>Cyanophyceae</taxon>
        <taxon>Oscillatoriophycideae</taxon>
        <taxon>Oscillatoriales</taxon>
        <taxon>Microcoleaceae</taxon>
        <taxon>Lyngbya</taxon>
    </lineage>
</organism>
<keyword evidence="2" id="KW-1185">Reference proteome</keyword>
<dbReference type="Proteomes" id="UP000031561">
    <property type="component" value="Unassembled WGS sequence"/>
</dbReference>
<dbReference type="AlphaFoldDB" id="A0ABD4T1K8"/>
<name>A0ABD4T1K8_9CYAN</name>
<dbReference type="RefSeq" id="WP_166281363.1">
    <property type="nucleotide sequence ID" value="NZ_JTHE03000042.1"/>
</dbReference>